<comment type="caution">
    <text evidence="3">The sequence shown here is derived from an EMBL/GenBank/DDBJ whole genome shotgun (WGS) entry which is preliminary data.</text>
</comment>
<sequence length="567" mass="60320">MWVRRNLAMAVACATFVLGCTSSPDDDAEPAGPGHGTEFSPEEPEAEPPAQAQTALPGEDVVVLSAATAGERAARTSEMVFDHAPVVVLAAADDLPAQAAAAPVAVGLGVPLLLAPGEPSADARHSEDEIQRLDPQAVLAFGASASRWAEDLGGVEVSRAPDDPRDLSELTGVDLGEPVEVDGEDVVTAVAGLDPGNPQSGGEPVAASSFPRVAPGEPLENLTVLTDPDEGNLAAAATARASGARVLVTDEADPRADPDLIAALAREDTDGNDEADTVRALALGDSFGSPETLRKRLAVAATGRELPGGGQVLFPHRRFIALYGTPRSSAMGALGEQPLEEAIERAQKNAAEYDGLVDEPIVPAFEIITTIAHTEPGPDGDYSSRTPVQELRPWVDAAAEAGVYVVLDLQPGHTDFLSQAREYEELLLEPHVGLALDPEWRLEAGQRHLNQIGSVDAAEINEVSEWLAALTEEHQLPQKLLILHQFTLAMIADREDVETGYDELAILIHADGFGTPQLKFETWNRLHADAPDGIWWGWKNFIDEDQPTFTPEETMAIEPAPWFVSYQ</sequence>
<evidence type="ECO:0000256" key="1">
    <source>
        <dbReference type="SAM" id="MobiDB-lite"/>
    </source>
</evidence>
<dbReference type="EMBL" id="JAAGOB010000008">
    <property type="protein sequence ID" value="NED96909.1"/>
    <property type="molecule type" value="Genomic_DNA"/>
</dbReference>
<accession>A0A6N9YQ06</accession>
<evidence type="ECO:0000313" key="3">
    <source>
        <dbReference type="EMBL" id="NED96909.1"/>
    </source>
</evidence>
<protein>
    <recommendedName>
        <fullName evidence="5">Cell wall-binding repeat-containing protein</fullName>
    </recommendedName>
</protein>
<feature type="chain" id="PRO_5039275612" description="Cell wall-binding repeat-containing protein" evidence="2">
    <location>
        <begin position="20"/>
        <end position="567"/>
    </location>
</feature>
<gene>
    <name evidence="3" type="ORF">G1H11_16505</name>
</gene>
<evidence type="ECO:0000256" key="2">
    <source>
        <dbReference type="SAM" id="SignalP"/>
    </source>
</evidence>
<dbReference type="Proteomes" id="UP000469185">
    <property type="component" value="Unassembled WGS sequence"/>
</dbReference>
<dbReference type="AlphaFoldDB" id="A0A6N9YQ06"/>
<dbReference type="RefSeq" id="WP_163819679.1">
    <property type="nucleotide sequence ID" value="NZ_JAAGOB010000008.1"/>
</dbReference>
<dbReference type="PROSITE" id="PS51257">
    <property type="entry name" value="PROKAR_LIPOPROTEIN"/>
    <property type="match status" value="1"/>
</dbReference>
<feature type="region of interest" description="Disordered" evidence="1">
    <location>
        <begin position="24"/>
        <end position="56"/>
    </location>
</feature>
<feature type="signal peptide" evidence="2">
    <location>
        <begin position="1"/>
        <end position="19"/>
    </location>
</feature>
<name>A0A6N9YQ06_9ACTN</name>
<evidence type="ECO:0000313" key="4">
    <source>
        <dbReference type="Proteomes" id="UP000469185"/>
    </source>
</evidence>
<organism evidence="3 4">
    <name type="scientific">Phytoactinopolyspora alkaliphila</name>
    <dbReference type="NCBI Taxonomy" id="1783498"/>
    <lineage>
        <taxon>Bacteria</taxon>
        <taxon>Bacillati</taxon>
        <taxon>Actinomycetota</taxon>
        <taxon>Actinomycetes</taxon>
        <taxon>Jiangellales</taxon>
        <taxon>Jiangellaceae</taxon>
        <taxon>Phytoactinopolyspora</taxon>
    </lineage>
</organism>
<proteinExistence type="predicted"/>
<keyword evidence="2" id="KW-0732">Signal</keyword>
<evidence type="ECO:0008006" key="5">
    <source>
        <dbReference type="Google" id="ProtNLM"/>
    </source>
</evidence>
<reference evidence="3 4" key="1">
    <citation type="submission" date="2020-02" db="EMBL/GenBank/DDBJ databases">
        <authorList>
            <person name="Li X.-J."/>
            <person name="Feng X.-M."/>
        </authorList>
    </citation>
    <scope>NUCLEOTIDE SEQUENCE [LARGE SCALE GENOMIC DNA]</scope>
    <source>
        <strain evidence="3 4">CGMCC 4.7225</strain>
    </source>
</reference>
<keyword evidence="4" id="KW-1185">Reference proteome</keyword>